<reference evidence="1" key="1">
    <citation type="submission" date="2020-04" db="EMBL/GenBank/DDBJ databases">
        <authorList>
            <person name="Broberg M."/>
        </authorList>
    </citation>
    <scope>NUCLEOTIDE SEQUENCE</scope>
</reference>
<sequence length="538" mass="59935">MASTISLVTAGAVGFISLYLLRWLVAKPSLPLPPGPPALPLIGNAHQLPKTLAWKQFAAWGKQYGPIYHLSVPVGLHIMVLTTDKAAHELLAKRGASFSDRPKMFMLIMDPLLLLVAQELALKHMNVLLMDYDERFKSRQRLEATVLSQSAASKYIEFQSLESRQLMYDLLMNAGGKGTDVHGFIERTTASTIFALFYGFRIKDAEAPELVDALLLDQEFSQFVQLGAYLVDVFPVLNILPGPLAPWKAKAEAHHQRQRKLHIGNLNRGLKEPGWTFAKQLHKTVQEENLPISFDELAFELGTLLDAALDGTVETLNWFLLAIITQNNGFVKRAQSDLDRVVGRSRLPTFGDIPNLPYISALLEEALRWRPVGAGGVPHATKVESVYQGYRIPAGSIVVPNHWGITRDEATFGPDTDSFIPERWMDGDRLKELPVAGFGYGRRTCPGRFFARNMLLISFSRLLWAFNISAGQTDDGTPDHPDPEAFIDGLVTRPSPFKTKFEPRDQNARDIITGQGDTFGEDLSVLLSKIGEQLVKRR</sequence>
<accession>A0ACA9UKF8</accession>
<dbReference type="Proteomes" id="UP000836387">
    <property type="component" value="Unassembled WGS sequence"/>
</dbReference>
<reference evidence="1" key="2">
    <citation type="submission" date="2021-10" db="EMBL/GenBank/DDBJ databases">
        <authorList>
            <person name="Piombo E."/>
        </authorList>
    </citation>
    <scope>NUCLEOTIDE SEQUENCE</scope>
</reference>
<evidence type="ECO:0000313" key="2">
    <source>
        <dbReference type="Proteomes" id="UP000836387"/>
    </source>
</evidence>
<evidence type="ECO:0000313" key="1">
    <source>
        <dbReference type="EMBL" id="CAG9953781.1"/>
    </source>
</evidence>
<keyword evidence="2" id="KW-1185">Reference proteome</keyword>
<gene>
    <name evidence="1" type="ORF">CRV2_00019702</name>
</gene>
<comment type="caution">
    <text evidence="1">The sequence shown here is derived from an EMBL/GenBank/DDBJ whole genome shotgun (WGS) entry which is preliminary data.</text>
</comment>
<organism evidence="1 2">
    <name type="scientific">Clonostachys rosea f. rosea IK726</name>
    <dbReference type="NCBI Taxonomy" id="1349383"/>
    <lineage>
        <taxon>Eukaryota</taxon>
        <taxon>Fungi</taxon>
        <taxon>Dikarya</taxon>
        <taxon>Ascomycota</taxon>
        <taxon>Pezizomycotina</taxon>
        <taxon>Sordariomycetes</taxon>
        <taxon>Hypocreomycetidae</taxon>
        <taxon>Hypocreales</taxon>
        <taxon>Bionectriaceae</taxon>
        <taxon>Clonostachys</taxon>
    </lineage>
</organism>
<dbReference type="EMBL" id="CADEHS020000544">
    <property type="protein sequence ID" value="CAG9953781.1"/>
    <property type="molecule type" value="Genomic_DNA"/>
</dbReference>
<proteinExistence type="predicted"/>
<name>A0ACA9UKF8_BIOOC</name>
<protein>
    <submittedName>
        <fullName evidence="1">Uncharacterized protein</fullName>
    </submittedName>
</protein>